<organism evidence="5 6">
    <name type="scientific">Acuticoccus sediminis</name>
    <dbReference type="NCBI Taxonomy" id="2184697"/>
    <lineage>
        <taxon>Bacteria</taxon>
        <taxon>Pseudomonadati</taxon>
        <taxon>Pseudomonadota</taxon>
        <taxon>Alphaproteobacteria</taxon>
        <taxon>Hyphomicrobiales</taxon>
        <taxon>Amorphaceae</taxon>
        <taxon>Acuticoccus</taxon>
    </lineage>
</organism>
<keyword evidence="6" id="KW-1185">Reference proteome</keyword>
<dbReference type="RefSeq" id="WP_111349160.1">
    <property type="nucleotide sequence ID" value="NZ_QHHQ01000005.1"/>
</dbReference>
<gene>
    <name evidence="5" type="ORF">DLJ53_21545</name>
</gene>
<feature type="chain" id="PRO_5032488828" description="Tripartite ATP-independent transporter DctP family solute receptor" evidence="4">
    <location>
        <begin position="21"/>
        <end position="327"/>
    </location>
</feature>
<dbReference type="PANTHER" id="PTHR33376">
    <property type="match status" value="1"/>
</dbReference>
<dbReference type="InterPro" id="IPR018389">
    <property type="entry name" value="DctP_fam"/>
</dbReference>
<dbReference type="OrthoDB" id="8673861at2"/>
<dbReference type="PANTHER" id="PTHR33376:SF7">
    <property type="entry name" value="C4-DICARBOXYLATE-BINDING PROTEIN DCTB"/>
    <property type="match status" value="1"/>
</dbReference>
<protein>
    <recommendedName>
        <fullName evidence="7">Tripartite ATP-independent transporter DctP family solute receptor</fullName>
    </recommendedName>
</protein>
<comment type="caution">
    <text evidence="5">The sequence shown here is derived from an EMBL/GenBank/DDBJ whole genome shotgun (WGS) entry which is preliminary data.</text>
</comment>
<accession>A0A8B2NIB4</accession>
<keyword evidence="3 4" id="KW-0732">Signal</keyword>
<evidence type="ECO:0000313" key="6">
    <source>
        <dbReference type="Proteomes" id="UP000249590"/>
    </source>
</evidence>
<evidence type="ECO:0000256" key="1">
    <source>
        <dbReference type="ARBA" id="ARBA00009023"/>
    </source>
</evidence>
<evidence type="ECO:0000256" key="4">
    <source>
        <dbReference type="SAM" id="SignalP"/>
    </source>
</evidence>
<dbReference type="NCBIfam" id="NF037995">
    <property type="entry name" value="TRAP_S1"/>
    <property type="match status" value="1"/>
</dbReference>
<feature type="signal peptide" evidence="4">
    <location>
        <begin position="1"/>
        <end position="20"/>
    </location>
</feature>
<dbReference type="InterPro" id="IPR038404">
    <property type="entry name" value="TRAP_DctP_sf"/>
</dbReference>
<evidence type="ECO:0008006" key="7">
    <source>
        <dbReference type="Google" id="ProtNLM"/>
    </source>
</evidence>
<dbReference type="EMBL" id="QHHQ01000005">
    <property type="protein sequence ID" value="RAH99135.1"/>
    <property type="molecule type" value="Genomic_DNA"/>
</dbReference>
<comment type="similarity">
    <text evidence="1">Belongs to the bacterial solute-binding protein 7 family.</text>
</comment>
<evidence type="ECO:0000313" key="5">
    <source>
        <dbReference type="EMBL" id="RAH99135.1"/>
    </source>
</evidence>
<evidence type="ECO:0000256" key="2">
    <source>
        <dbReference type="ARBA" id="ARBA00022448"/>
    </source>
</evidence>
<proteinExistence type="inferred from homology"/>
<keyword evidence="2" id="KW-0813">Transport</keyword>
<dbReference type="CDD" id="cd13603">
    <property type="entry name" value="PBP2_TRAP_Siap_TeaA_like"/>
    <property type="match status" value="1"/>
</dbReference>
<name>A0A8B2NIB4_9HYPH</name>
<dbReference type="AlphaFoldDB" id="A0A8B2NIB4"/>
<sequence>MKHTLLALAAAVCLTVPAKAEMITLASTVPNNGINKVMVDTLTEELGERLPDASLDVFLDGTLGGERELIDLVRIGETQIHMGVIHASEYFPNLDATLVPYLFPDYETVEAFLASETGDKIKAALEEKGNAKFLGTYYQGARWATANKPFTTLDELKGLKIRMPEIPLWIEIWSGLGAVTTPMPSPEVFSALQTGVIDAQENMISNIYGRRIYEVQKYLVGTRHQQSYVTVMANLDFWNGLSGDEQEALQAAVDAATAAATEAAEAENERIIGLIKDAGVEVVEPAPEFREKAMPVIEKAAKGVLDEGIYEAAVEVIEAQSSNDTAK</sequence>
<dbReference type="Proteomes" id="UP000249590">
    <property type="component" value="Unassembled WGS sequence"/>
</dbReference>
<dbReference type="GO" id="GO:0055085">
    <property type="term" value="P:transmembrane transport"/>
    <property type="evidence" value="ECO:0007669"/>
    <property type="project" value="InterPro"/>
</dbReference>
<reference evidence="5 6" key="1">
    <citation type="submission" date="2018-05" db="EMBL/GenBank/DDBJ databases">
        <title>Acuticoccus sediminis sp. nov., isolated from deep-sea sediment of Indian Ocean.</title>
        <authorList>
            <person name="Liu X."/>
            <person name="Lai Q."/>
            <person name="Du Y."/>
            <person name="Sun F."/>
            <person name="Zhang X."/>
            <person name="Wang S."/>
            <person name="Shao Z."/>
        </authorList>
    </citation>
    <scope>NUCLEOTIDE SEQUENCE [LARGE SCALE GENOMIC DNA]</scope>
    <source>
        <strain evidence="5 6">PTG4-2</strain>
    </source>
</reference>
<dbReference type="Pfam" id="PF03480">
    <property type="entry name" value="DctP"/>
    <property type="match status" value="1"/>
</dbReference>
<dbReference type="Gene3D" id="3.40.190.170">
    <property type="entry name" value="Bacterial extracellular solute-binding protein, family 7"/>
    <property type="match status" value="1"/>
</dbReference>
<evidence type="ECO:0000256" key="3">
    <source>
        <dbReference type="ARBA" id="ARBA00022729"/>
    </source>
</evidence>